<keyword evidence="1" id="KW-1133">Transmembrane helix</keyword>
<keyword evidence="1" id="KW-0812">Transmembrane</keyword>
<sequence length="224" mass="24415">MRSYPRHQVSAPGHEAAAVRNDSYLDTEQEHHHDESTLAHDESSAIIVLGSFVAGALVGAILCVRVFMFAPTVVVLLCGAGAAVFTKSDSKAGQISREVGKWTCDVFLALFRVVREFNYKYQLTVKVRITAQEAAGKVKAEVQRLGICDGVKTRARSLWEQVDKRTAPAGQPPIRAAQGQDTISLMMEEPQLGFDDAADALESKSCSSSSSEDEKTVRLRLFDA</sequence>
<dbReference type="EMBL" id="FN649137">
    <property type="protein sequence ID" value="CBN73947.1"/>
    <property type="molecule type" value="Genomic_DNA"/>
</dbReference>
<dbReference type="AlphaFoldDB" id="D8LTQ0"/>
<dbReference type="EMBL" id="FN649732">
    <property type="protein sequence ID" value="CBN73947.1"/>
    <property type="molecule type" value="Genomic_DNA"/>
</dbReference>
<dbReference type="InParanoid" id="D8LTQ0"/>
<feature type="transmembrane region" description="Helical" evidence="1">
    <location>
        <begin position="45"/>
        <end position="62"/>
    </location>
</feature>
<organism evidence="2 3">
    <name type="scientific">Ectocarpus siliculosus</name>
    <name type="common">Brown alga</name>
    <name type="synonym">Conferva siliculosa</name>
    <dbReference type="NCBI Taxonomy" id="2880"/>
    <lineage>
        <taxon>Eukaryota</taxon>
        <taxon>Sar</taxon>
        <taxon>Stramenopiles</taxon>
        <taxon>Ochrophyta</taxon>
        <taxon>PX clade</taxon>
        <taxon>Phaeophyceae</taxon>
        <taxon>Ectocarpales</taxon>
        <taxon>Ectocarpaceae</taxon>
        <taxon>Ectocarpus</taxon>
    </lineage>
</organism>
<gene>
    <name evidence="2" type="ORF">Esi_0009_0086</name>
</gene>
<dbReference type="OrthoDB" id="10359151at2759"/>
<dbReference type="Proteomes" id="UP000002630">
    <property type="component" value="Linkage Group LG07"/>
</dbReference>
<evidence type="ECO:0000313" key="3">
    <source>
        <dbReference type="Proteomes" id="UP000002630"/>
    </source>
</evidence>
<accession>D8LTQ0</accession>
<reference evidence="2 3" key="1">
    <citation type="journal article" date="2010" name="Nature">
        <title>The Ectocarpus genome and the independent evolution of multicellularity in brown algae.</title>
        <authorList>
            <person name="Cock J.M."/>
            <person name="Sterck L."/>
            <person name="Rouze P."/>
            <person name="Scornet D."/>
            <person name="Allen A.E."/>
            <person name="Amoutzias G."/>
            <person name="Anthouard V."/>
            <person name="Artiguenave F."/>
            <person name="Aury J.M."/>
            <person name="Badger J.H."/>
            <person name="Beszteri B."/>
            <person name="Billiau K."/>
            <person name="Bonnet E."/>
            <person name="Bothwell J.H."/>
            <person name="Bowler C."/>
            <person name="Boyen C."/>
            <person name="Brownlee C."/>
            <person name="Carrano C.J."/>
            <person name="Charrier B."/>
            <person name="Cho G.Y."/>
            <person name="Coelho S.M."/>
            <person name="Collen J."/>
            <person name="Corre E."/>
            <person name="Da Silva C."/>
            <person name="Delage L."/>
            <person name="Delaroque N."/>
            <person name="Dittami S.M."/>
            <person name="Doulbeau S."/>
            <person name="Elias M."/>
            <person name="Farnham G."/>
            <person name="Gachon C.M."/>
            <person name="Gschloessl B."/>
            <person name="Heesch S."/>
            <person name="Jabbari K."/>
            <person name="Jubin C."/>
            <person name="Kawai H."/>
            <person name="Kimura K."/>
            <person name="Kloareg B."/>
            <person name="Kupper F.C."/>
            <person name="Lang D."/>
            <person name="Le Bail A."/>
            <person name="Leblanc C."/>
            <person name="Lerouge P."/>
            <person name="Lohr M."/>
            <person name="Lopez P.J."/>
            <person name="Martens C."/>
            <person name="Maumus F."/>
            <person name="Michel G."/>
            <person name="Miranda-Saavedra D."/>
            <person name="Morales J."/>
            <person name="Moreau H."/>
            <person name="Motomura T."/>
            <person name="Nagasato C."/>
            <person name="Napoli C.A."/>
            <person name="Nelson D.R."/>
            <person name="Nyvall-Collen P."/>
            <person name="Peters A.F."/>
            <person name="Pommier C."/>
            <person name="Potin P."/>
            <person name="Poulain J."/>
            <person name="Quesneville H."/>
            <person name="Read B."/>
            <person name="Rensing S.A."/>
            <person name="Ritter A."/>
            <person name="Rousvoal S."/>
            <person name="Samanta M."/>
            <person name="Samson G."/>
            <person name="Schroeder D.C."/>
            <person name="Segurens B."/>
            <person name="Strittmatter M."/>
            <person name="Tonon T."/>
            <person name="Tregear J.W."/>
            <person name="Valentin K."/>
            <person name="von Dassow P."/>
            <person name="Yamagishi T."/>
            <person name="Van de Peer Y."/>
            <person name="Wincker P."/>
        </authorList>
    </citation>
    <scope>NUCLEOTIDE SEQUENCE [LARGE SCALE GENOMIC DNA]</scope>
    <source>
        <strain evidence="3">Ec32 / CCAP1310/4</strain>
    </source>
</reference>
<evidence type="ECO:0000256" key="1">
    <source>
        <dbReference type="SAM" id="Phobius"/>
    </source>
</evidence>
<keyword evidence="3" id="KW-1185">Reference proteome</keyword>
<keyword evidence="1" id="KW-0472">Membrane</keyword>
<name>D8LTQ0_ECTSI</name>
<evidence type="ECO:0000313" key="2">
    <source>
        <dbReference type="EMBL" id="CBN73947.1"/>
    </source>
</evidence>
<proteinExistence type="predicted"/>
<protein>
    <submittedName>
        <fullName evidence="2">Uncharacterized protein</fullName>
    </submittedName>
</protein>